<name>A0ABT5LJ48_9GAMM</name>
<reference evidence="3 4" key="1">
    <citation type="submission" date="2023-02" db="EMBL/GenBank/DDBJ databases">
        <title>Entomopathogenic bacteria.</title>
        <authorList>
            <person name="Machado R.A."/>
        </authorList>
    </citation>
    <scope>NUCLEOTIDE SEQUENCE [LARGE SCALE GENOMIC DNA]</scope>
    <source>
        <strain evidence="3 4">XENO-10</strain>
    </source>
</reference>
<dbReference type="Gene3D" id="2.40.50.230">
    <property type="entry name" value="Gp5 N-terminal domain"/>
    <property type="match status" value="1"/>
</dbReference>
<dbReference type="Pfam" id="PF18352">
    <property type="entry name" value="Gp138_N"/>
    <property type="match status" value="1"/>
</dbReference>
<dbReference type="RefSeq" id="WP_273556280.1">
    <property type="nucleotide sequence ID" value="NZ_JAQRFI010000055.1"/>
</dbReference>
<accession>A0ABT5LJ48</accession>
<comment type="caution">
    <text evidence="3">The sequence shown here is derived from an EMBL/GenBank/DDBJ whole genome shotgun (WGS) entry which is preliminary data.</text>
</comment>
<dbReference type="InterPro" id="IPR041599">
    <property type="entry name" value="Gp138_N"/>
</dbReference>
<organism evidence="3 4">
    <name type="scientific">Xenorhabdus yunnanensis</name>
    <dbReference type="NCBI Taxonomy" id="3025878"/>
    <lineage>
        <taxon>Bacteria</taxon>
        <taxon>Pseudomonadati</taxon>
        <taxon>Pseudomonadota</taxon>
        <taxon>Gammaproteobacteria</taxon>
        <taxon>Enterobacterales</taxon>
        <taxon>Morganellaceae</taxon>
        <taxon>Xenorhabdus</taxon>
    </lineage>
</organism>
<keyword evidence="4" id="KW-1185">Reference proteome</keyword>
<dbReference type="InterPro" id="IPR037026">
    <property type="entry name" value="Vgr_OB-fold_dom_sf"/>
</dbReference>
<evidence type="ECO:0000313" key="3">
    <source>
        <dbReference type="EMBL" id="MDC9591035.1"/>
    </source>
</evidence>
<dbReference type="InterPro" id="IPR044033">
    <property type="entry name" value="GpV-like_apex"/>
</dbReference>
<gene>
    <name evidence="3" type="ORF">PSI23_17515</name>
</gene>
<dbReference type="Pfam" id="PF18946">
    <property type="entry name" value="Apex"/>
    <property type="match status" value="1"/>
</dbReference>
<feature type="region of interest" description="Disordered" evidence="1">
    <location>
        <begin position="204"/>
        <end position="229"/>
    </location>
</feature>
<evidence type="ECO:0000259" key="2">
    <source>
        <dbReference type="Pfam" id="PF18352"/>
    </source>
</evidence>
<sequence length="229" mass="24201">MKSTTRPTDLNGNTNIQDFVMRQFLGRHHFITLAQVVNAKGDKVDVKPMVYAITGDGRPVDKGIIYDIPVWRLQRGNSAIIMNPVPGDIGLIAVCDQDISTVKVTKKSAMPGTGRTHNYSDAIYLGGVLNSQPTQYVEFNDSQINIVSPNKITVNAPQVEVTANTSYTVNAPVITLNGAVTQGGGSHGGDAKFGGSIDAKGEVTGNGVKLSSHVHGGVESGGSKTNKPE</sequence>
<protein>
    <submittedName>
        <fullName evidence="3">Gp138 family membrane-puncturing spike protein</fullName>
    </submittedName>
</protein>
<evidence type="ECO:0000256" key="1">
    <source>
        <dbReference type="SAM" id="MobiDB-lite"/>
    </source>
</evidence>
<dbReference type="EMBL" id="JAQRFI010000055">
    <property type="protein sequence ID" value="MDC9591035.1"/>
    <property type="molecule type" value="Genomic_DNA"/>
</dbReference>
<feature type="compositionally biased region" description="Low complexity" evidence="1">
    <location>
        <begin position="211"/>
        <end position="223"/>
    </location>
</feature>
<evidence type="ECO:0000313" key="4">
    <source>
        <dbReference type="Proteomes" id="UP001217178"/>
    </source>
</evidence>
<dbReference type="Proteomes" id="UP001217178">
    <property type="component" value="Unassembled WGS sequence"/>
</dbReference>
<proteinExistence type="predicted"/>
<feature type="domain" description="Phage protein Gp138 N-terminal" evidence="2">
    <location>
        <begin position="38"/>
        <end position="126"/>
    </location>
</feature>